<evidence type="ECO:0000313" key="11">
    <source>
        <dbReference type="Proteomes" id="UP000000845"/>
    </source>
</evidence>
<feature type="transmembrane region" description="Helical" evidence="8">
    <location>
        <begin position="256"/>
        <end position="280"/>
    </location>
</feature>
<dbReference type="EMBL" id="CP001739">
    <property type="protein sequence ID" value="ACZ08339.1"/>
    <property type="molecule type" value="Genomic_DNA"/>
</dbReference>
<gene>
    <name evidence="10" type="ordered locus">Sterm_1477</name>
</gene>
<comment type="similarity">
    <text evidence="2 8">Belongs to the ABC-2 integral membrane protein family.</text>
</comment>
<evidence type="ECO:0000259" key="9">
    <source>
        <dbReference type="PROSITE" id="PS51012"/>
    </source>
</evidence>
<keyword evidence="4 8" id="KW-1003">Cell membrane</keyword>
<evidence type="ECO:0000256" key="4">
    <source>
        <dbReference type="ARBA" id="ARBA00022475"/>
    </source>
</evidence>
<evidence type="ECO:0000256" key="3">
    <source>
        <dbReference type="ARBA" id="ARBA00022448"/>
    </source>
</evidence>
<dbReference type="KEGG" id="str:Sterm_1477"/>
<dbReference type="AlphaFoldDB" id="D1AHV5"/>
<feature type="transmembrane region" description="Helical" evidence="8">
    <location>
        <begin position="287"/>
        <end position="305"/>
    </location>
</feature>
<evidence type="ECO:0000256" key="5">
    <source>
        <dbReference type="ARBA" id="ARBA00022692"/>
    </source>
</evidence>
<dbReference type="InterPro" id="IPR051449">
    <property type="entry name" value="ABC-2_transporter_component"/>
</dbReference>
<dbReference type="PROSITE" id="PS51012">
    <property type="entry name" value="ABC_TM2"/>
    <property type="match status" value="1"/>
</dbReference>
<dbReference type="PANTHER" id="PTHR30294:SF44">
    <property type="entry name" value="MULTIDRUG ABC TRANSPORTER PERMEASE YBHR-RELATED"/>
    <property type="match status" value="1"/>
</dbReference>
<keyword evidence="6 8" id="KW-1133">Transmembrane helix</keyword>
<dbReference type="Pfam" id="PF12698">
    <property type="entry name" value="ABC2_membrane_3"/>
    <property type="match status" value="1"/>
</dbReference>
<reference evidence="11" key="1">
    <citation type="submission" date="2009-09" db="EMBL/GenBank/DDBJ databases">
        <title>The complete chromosome of Sebaldella termitidis ATCC 33386.</title>
        <authorList>
            <consortium name="US DOE Joint Genome Institute (JGI-PGF)"/>
            <person name="Lucas S."/>
            <person name="Copeland A."/>
            <person name="Lapidus A."/>
            <person name="Glavina del Rio T."/>
            <person name="Dalin E."/>
            <person name="Tice H."/>
            <person name="Bruce D."/>
            <person name="Goodwin L."/>
            <person name="Pitluck S."/>
            <person name="Kyrpides N."/>
            <person name="Mavromatis K."/>
            <person name="Ivanova N."/>
            <person name="Mikhailova N."/>
            <person name="Sims D."/>
            <person name="Meincke L."/>
            <person name="Brettin T."/>
            <person name="Detter J.C."/>
            <person name="Han C."/>
            <person name="Larimer F."/>
            <person name="Land M."/>
            <person name="Hauser L."/>
            <person name="Markowitz V."/>
            <person name="Cheng J.F."/>
            <person name="Hugenholtz P."/>
            <person name="Woyke T."/>
            <person name="Wu D."/>
            <person name="Eisen J.A."/>
        </authorList>
    </citation>
    <scope>NUCLEOTIDE SEQUENCE [LARGE SCALE GENOMIC DNA]</scope>
    <source>
        <strain evidence="11">ATCC 33386 / NCTC 11300</strain>
    </source>
</reference>
<feature type="transmembrane region" description="Helical" evidence="8">
    <location>
        <begin position="230"/>
        <end position="250"/>
    </location>
</feature>
<accession>D1AHV5</accession>
<evidence type="ECO:0000256" key="1">
    <source>
        <dbReference type="ARBA" id="ARBA00004651"/>
    </source>
</evidence>
<dbReference type="GO" id="GO:0140359">
    <property type="term" value="F:ABC-type transporter activity"/>
    <property type="evidence" value="ECO:0007669"/>
    <property type="project" value="InterPro"/>
</dbReference>
<dbReference type="InterPro" id="IPR013525">
    <property type="entry name" value="ABC2_TM"/>
</dbReference>
<dbReference type="PRINTS" id="PR00164">
    <property type="entry name" value="ABC2TRNSPORT"/>
</dbReference>
<dbReference type="PANTHER" id="PTHR30294">
    <property type="entry name" value="MEMBRANE COMPONENT OF ABC TRANSPORTER YHHJ-RELATED"/>
    <property type="match status" value="1"/>
</dbReference>
<dbReference type="HOGENOM" id="CLU_039483_8_3_0"/>
<evidence type="ECO:0000313" key="10">
    <source>
        <dbReference type="EMBL" id="ACZ08339.1"/>
    </source>
</evidence>
<dbReference type="InterPro" id="IPR047817">
    <property type="entry name" value="ABC2_TM_bact-type"/>
</dbReference>
<organism evidence="10 11">
    <name type="scientific">Sebaldella termitidis (strain ATCC 33386 / NCTC 11300)</name>
    <dbReference type="NCBI Taxonomy" id="526218"/>
    <lineage>
        <taxon>Bacteria</taxon>
        <taxon>Fusobacteriati</taxon>
        <taxon>Fusobacteriota</taxon>
        <taxon>Fusobacteriia</taxon>
        <taxon>Fusobacteriales</taxon>
        <taxon>Leptotrichiaceae</taxon>
        <taxon>Sebaldella</taxon>
    </lineage>
</organism>
<name>D1AHV5_SEBTE</name>
<evidence type="ECO:0000256" key="2">
    <source>
        <dbReference type="ARBA" id="ARBA00007783"/>
    </source>
</evidence>
<keyword evidence="7 8" id="KW-0472">Membrane</keyword>
<feature type="transmembrane region" description="Helical" evidence="8">
    <location>
        <begin position="30"/>
        <end position="47"/>
    </location>
</feature>
<dbReference type="InterPro" id="IPR000412">
    <property type="entry name" value="ABC_2_transport"/>
</dbReference>
<evidence type="ECO:0000256" key="6">
    <source>
        <dbReference type="ARBA" id="ARBA00022989"/>
    </source>
</evidence>
<dbReference type="eggNOG" id="COG0842">
    <property type="taxonomic scope" value="Bacteria"/>
</dbReference>
<feature type="transmembrane region" description="Helical" evidence="8">
    <location>
        <begin position="348"/>
        <end position="366"/>
    </location>
</feature>
<dbReference type="Gene3D" id="3.40.1710.10">
    <property type="entry name" value="abc type-2 transporter like domain"/>
    <property type="match status" value="1"/>
</dbReference>
<feature type="domain" description="ABC transmembrane type-2" evidence="9">
    <location>
        <begin position="135"/>
        <end position="369"/>
    </location>
</feature>
<proteinExistence type="inferred from homology"/>
<comment type="subcellular location">
    <subcellularLocation>
        <location evidence="1 8">Cell membrane</location>
        <topology evidence="1 8">Multi-pass membrane protein</topology>
    </subcellularLocation>
</comment>
<keyword evidence="5 8" id="KW-0812">Transmembrane</keyword>
<reference evidence="10 11" key="2">
    <citation type="journal article" date="2010" name="Stand. Genomic Sci.">
        <title>Complete genome sequence of Sebaldella termitidis type strain (NCTC 11300).</title>
        <authorList>
            <person name="Harmon-Smith M."/>
            <person name="Celia L."/>
            <person name="Chertkov O."/>
            <person name="Lapidus A."/>
            <person name="Copeland A."/>
            <person name="Glavina Del Rio T."/>
            <person name="Nolan M."/>
            <person name="Lucas S."/>
            <person name="Tice H."/>
            <person name="Cheng J.F."/>
            <person name="Han C."/>
            <person name="Detter J.C."/>
            <person name="Bruce D."/>
            <person name="Goodwin L."/>
            <person name="Pitluck S."/>
            <person name="Pati A."/>
            <person name="Liolios K."/>
            <person name="Ivanova N."/>
            <person name="Mavromatis K."/>
            <person name="Mikhailova N."/>
            <person name="Chen A."/>
            <person name="Palaniappan K."/>
            <person name="Land M."/>
            <person name="Hauser L."/>
            <person name="Chang Y.J."/>
            <person name="Jeffries C.D."/>
            <person name="Brettin T."/>
            <person name="Goker M."/>
            <person name="Beck B."/>
            <person name="Bristow J."/>
            <person name="Eisen J.A."/>
            <person name="Markowitz V."/>
            <person name="Hugenholtz P."/>
            <person name="Kyrpides N.C."/>
            <person name="Klenk H.P."/>
            <person name="Chen F."/>
        </authorList>
    </citation>
    <scope>NUCLEOTIDE SEQUENCE [LARGE SCALE GENOMIC DNA]</scope>
    <source>
        <strain evidence="11">ATCC 33386 / NCTC 11300</strain>
    </source>
</reference>
<dbReference type="GO" id="GO:0043190">
    <property type="term" value="C:ATP-binding cassette (ABC) transporter complex"/>
    <property type="evidence" value="ECO:0007669"/>
    <property type="project" value="InterPro"/>
</dbReference>
<dbReference type="STRING" id="526218.Sterm_1477"/>
<feature type="transmembrane region" description="Helical" evidence="8">
    <location>
        <begin position="178"/>
        <end position="200"/>
    </location>
</feature>
<evidence type="ECO:0000256" key="8">
    <source>
        <dbReference type="RuleBase" id="RU361157"/>
    </source>
</evidence>
<keyword evidence="3 8" id="KW-0813">Transport</keyword>
<protein>
    <recommendedName>
        <fullName evidence="8">Transport permease protein</fullName>
    </recommendedName>
</protein>
<evidence type="ECO:0000256" key="7">
    <source>
        <dbReference type="ARBA" id="ARBA00023136"/>
    </source>
</evidence>
<dbReference type="Proteomes" id="UP000000845">
    <property type="component" value="Chromosome"/>
</dbReference>
<keyword evidence="11" id="KW-1185">Reference proteome</keyword>
<sequence>MLKLMTDMSKLINICKKELLVTLKDPSAKLILTLPIILQIVLFGYAATYNLDRVPYACLDNSKSKTSTEFLARLDGTGVFQRTQTLMNTSQIAGSIDSDKAMIVISIDSDFEKNLARGNSASIQVITDGRNTMTSSVALSYVNDIIEKLNTERNGNKQLINVETRAWYNPNLITRWSFLPGMLAALSLTQMLILAGLSIAKEREQGTFDQLLVTPLSSAEILIGKAVPPLFIGLLQVTIMLLFCIFWFKIPMNGSFVTLYLTILIFMISSTGIGLSVSAVSSSMQQVMVYTFVLLMPMTLLSGLSTPIRNMPRILQIATYANPLRFGVEAIRRVYLEGAGLTQVAPNFIPMIIIAMLTLPLAAWLFKNKSA</sequence>